<comment type="similarity">
    <text evidence="1">Belongs to the universal ribosomal protein uS4 family.</text>
</comment>
<dbReference type="FunFam" id="3.10.290.10:FF:000001">
    <property type="entry name" value="30S ribosomal protein S4"/>
    <property type="match status" value="1"/>
</dbReference>
<dbReference type="InterPro" id="IPR005709">
    <property type="entry name" value="Ribosomal_uS4_bac-type"/>
</dbReference>
<dbReference type="SMART" id="SM00363">
    <property type="entry name" value="S4"/>
    <property type="match status" value="1"/>
</dbReference>
<evidence type="ECO:0000256" key="3">
    <source>
        <dbReference type="ARBA" id="ARBA00022884"/>
    </source>
</evidence>
<dbReference type="InterPro" id="IPR036986">
    <property type="entry name" value="S4_RNA-bd_sf"/>
</dbReference>
<dbReference type="SUPFAM" id="SSF55174">
    <property type="entry name" value="Alpha-L RNA-binding motif"/>
    <property type="match status" value="1"/>
</dbReference>
<proteinExistence type="inferred from homology"/>
<sequence length="208" mass="23944">MAGYTEAVCRLCRREGVKIFLKGDRCFTDKCAFERRSYPPGQHGQGRGKVSEYALQLREKQKVKRMYGLLEGQFNNLFKKAERTRGVTGEVMISLLERRLDNVVYRLGFANSRREARVLVTHGLLTVNGKKVDIPSYRLKAEDVVAVADNKKKVAKFTDSLKAVDRRGVPEWLFLEKDNFKGKVMREPVRSDVTFPIEEHLIVELYSK</sequence>
<dbReference type="HAMAP" id="MF_01306_B">
    <property type="entry name" value="Ribosomal_uS4_B"/>
    <property type="match status" value="1"/>
</dbReference>
<dbReference type="Gene3D" id="1.10.1050.10">
    <property type="entry name" value="Ribosomal Protein S4 Delta 41, Chain A, domain 1"/>
    <property type="match status" value="1"/>
</dbReference>
<feature type="domain" description="RNA-binding S4" evidence="6">
    <location>
        <begin position="98"/>
        <end position="160"/>
    </location>
</feature>
<evidence type="ECO:0000259" key="6">
    <source>
        <dbReference type="SMART" id="SM00363"/>
    </source>
</evidence>
<dbReference type="GO" id="GO:0003735">
    <property type="term" value="F:structural constituent of ribosome"/>
    <property type="evidence" value="ECO:0007669"/>
    <property type="project" value="InterPro"/>
</dbReference>
<accession>A0A3B0QTE7</accession>
<dbReference type="NCBIfam" id="NF003717">
    <property type="entry name" value="PRK05327.1"/>
    <property type="match status" value="1"/>
</dbReference>
<evidence type="ECO:0000256" key="5">
    <source>
        <dbReference type="ARBA" id="ARBA00023274"/>
    </source>
</evidence>
<keyword evidence="2" id="KW-0699">rRNA-binding</keyword>
<dbReference type="Pfam" id="PF01479">
    <property type="entry name" value="S4"/>
    <property type="match status" value="1"/>
</dbReference>
<keyword evidence="3" id="KW-0694">RNA-binding</keyword>
<evidence type="ECO:0000256" key="4">
    <source>
        <dbReference type="ARBA" id="ARBA00022980"/>
    </source>
</evidence>
<evidence type="ECO:0000256" key="1">
    <source>
        <dbReference type="ARBA" id="ARBA00007465"/>
    </source>
</evidence>
<dbReference type="CDD" id="cd00165">
    <property type="entry name" value="S4"/>
    <property type="match status" value="1"/>
</dbReference>
<dbReference type="InterPro" id="IPR018079">
    <property type="entry name" value="Ribosomal_uS4_CS"/>
</dbReference>
<dbReference type="PANTHER" id="PTHR11831">
    <property type="entry name" value="30S 40S RIBOSOMAL PROTEIN"/>
    <property type="match status" value="1"/>
</dbReference>
<gene>
    <name evidence="8" type="ORF">MNBD_DELTA01-1427</name>
</gene>
<keyword evidence="5" id="KW-0687">Ribonucleoprotein</keyword>
<dbReference type="PROSITE" id="PS50889">
    <property type="entry name" value="S4"/>
    <property type="match status" value="1"/>
</dbReference>
<dbReference type="EMBL" id="UOEA01000042">
    <property type="protein sequence ID" value="VAV83492.1"/>
    <property type="molecule type" value="Genomic_DNA"/>
</dbReference>
<evidence type="ECO:0000259" key="7">
    <source>
        <dbReference type="SMART" id="SM01390"/>
    </source>
</evidence>
<dbReference type="InterPro" id="IPR001912">
    <property type="entry name" value="Ribosomal_uS4_N"/>
</dbReference>
<dbReference type="GO" id="GO:0015935">
    <property type="term" value="C:small ribosomal subunit"/>
    <property type="evidence" value="ECO:0007669"/>
    <property type="project" value="InterPro"/>
</dbReference>
<dbReference type="PROSITE" id="PS00632">
    <property type="entry name" value="RIBOSOMAL_S4"/>
    <property type="match status" value="1"/>
</dbReference>
<dbReference type="AlphaFoldDB" id="A0A3B0QTE7"/>
<dbReference type="InterPro" id="IPR022801">
    <property type="entry name" value="Ribosomal_uS4"/>
</dbReference>
<feature type="domain" description="Small ribosomal subunit protein uS4 N-terminal" evidence="7">
    <location>
        <begin position="3"/>
        <end position="97"/>
    </location>
</feature>
<evidence type="ECO:0000313" key="8">
    <source>
        <dbReference type="EMBL" id="VAV83492.1"/>
    </source>
</evidence>
<keyword evidence="4 8" id="KW-0689">Ribosomal protein</keyword>
<dbReference type="InterPro" id="IPR002942">
    <property type="entry name" value="S4_RNA-bd"/>
</dbReference>
<dbReference type="GO" id="GO:0006412">
    <property type="term" value="P:translation"/>
    <property type="evidence" value="ECO:0007669"/>
    <property type="project" value="InterPro"/>
</dbReference>
<dbReference type="SMART" id="SM01390">
    <property type="entry name" value="Ribosomal_S4"/>
    <property type="match status" value="1"/>
</dbReference>
<dbReference type="GO" id="GO:0019843">
    <property type="term" value="F:rRNA binding"/>
    <property type="evidence" value="ECO:0007669"/>
    <property type="project" value="UniProtKB-KW"/>
</dbReference>
<evidence type="ECO:0000256" key="2">
    <source>
        <dbReference type="ARBA" id="ARBA00022730"/>
    </source>
</evidence>
<organism evidence="8">
    <name type="scientific">hydrothermal vent metagenome</name>
    <dbReference type="NCBI Taxonomy" id="652676"/>
    <lineage>
        <taxon>unclassified sequences</taxon>
        <taxon>metagenomes</taxon>
        <taxon>ecological metagenomes</taxon>
    </lineage>
</organism>
<dbReference type="GO" id="GO:0042274">
    <property type="term" value="P:ribosomal small subunit biogenesis"/>
    <property type="evidence" value="ECO:0007669"/>
    <property type="project" value="TreeGrafter"/>
</dbReference>
<protein>
    <submittedName>
        <fullName evidence="8">SSU ribosomal protein S4p (S9e) @ SSU ribosomal protein S4p (S9e), zinc-dependent</fullName>
    </submittedName>
</protein>
<dbReference type="NCBIfam" id="TIGR01017">
    <property type="entry name" value="rpsD_bact"/>
    <property type="match status" value="1"/>
</dbReference>
<dbReference type="Pfam" id="PF00163">
    <property type="entry name" value="Ribosomal_S4"/>
    <property type="match status" value="1"/>
</dbReference>
<dbReference type="Gene3D" id="3.10.290.10">
    <property type="entry name" value="RNA-binding S4 domain"/>
    <property type="match status" value="1"/>
</dbReference>
<reference evidence="8" key="1">
    <citation type="submission" date="2018-06" db="EMBL/GenBank/DDBJ databases">
        <authorList>
            <person name="Zhirakovskaya E."/>
        </authorList>
    </citation>
    <scope>NUCLEOTIDE SEQUENCE</scope>
</reference>
<dbReference type="PANTHER" id="PTHR11831:SF4">
    <property type="entry name" value="SMALL RIBOSOMAL SUBUNIT PROTEIN US4M"/>
    <property type="match status" value="1"/>
</dbReference>
<name>A0A3B0QTE7_9ZZZZ</name>
<dbReference type="FunFam" id="1.10.1050.10:FF:000001">
    <property type="entry name" value="30S ribosomal protein S4"/>
    <property type="match status" value="1"/>
</dbReference>